<dbReference type="Pfam" id="PF01263">
    <property type="entry name" value="Aldose_epim"/>
    <property type="match status" value="1"/>
</dbReference>
<gene>
    <name evidence="9" type="ORF">ACFOUT_18185</name>
</gene>
<dbReference type="EMBL" id="JBHSAW010000025">
    <property type="protein sequence ID" value="MFC4097821.1"/>
    <property type="molecule type" value="Genomic_DNA"/>
</dbReference>
<name>A0ABV8JW15_9FLAO</name>
<dbReference type="InterPro" id="IPR015443">
    <property type="entry name" value="Aldose_1-epimerase"/>
</dbReference>
<evidence type="ECO:0000313" key="9">
    <source>
        <dbReference type="EMBL" id="MFC4097821.1"/>
    </source>
</evidence>
<evidence type="ECO:0000256" key="7">
    <source>
        <dbReference type="ARBA" id="ARBA00023277"/>
    </source>
</evidence>
<dbReference type="EC" id="5.1.3.3" evidence="8"/>
<comment type="caution">
    <text evidence="9">The sequence shown here is derived from an EMBL/GenBank/DDBJ whole genome shotgun (WGS) entry which is preliminary data.</text>
</comment>
<keyword evidence="5" id="KW-0106">Calcium</keyword>
<accession>A0ABV8JW15</accession>
<evidence type="ECO:0000256" key="2">
    <source>
        <dbReference type="ARBA" id="ARBA00005028"/>
    </source>
</evidence>
<dbReference type="NCBIfam" id="NF008277">
    <property type="entry name" value="PRK11055.1"/>
    <property type="match status" value="1"/>
</dbReference>
<evidence type="ECO:0000256" key="5">
    <source>
        <dbReference type="ARBA" id="ARBA00022837"/>
    </source>
</evidence>
<evidence type="ECO:0000256" key="3">
    <source>
        <dbReference type="ARBA" id="ARBA00006206"/>
    </source>
</evidence>
<evidence type="ECO:0000313" key="10">
    <source>
        <dbReference type="Proteomes" id="UP001595814"/>
    </source>
</evidence>
<dbReference type="InterPro" id="IPR011013">
    <property type="entry name" value="Gal_mutarotase_sf_dom"/>
</dbReference>
<dbReference type="SUPFAM" id="SSF74650">
    <property type="entry name" value="Galactose mutarotase-like"/>
    <property type="match status" value="1"/>
</dbReference>
<sequence length="394" mass="44141">MKATKLLIATFISGICLLSCKETKKEQSIETLKEEMEESKLSHELNVKNFETVIEGDSVKLYTLKNNNGMEVTITNYGQRLISLHAPDKNGNFKDVVLGFPHLDNYRAKKNYYGATIGRYGNRIAKGKFTIDGTTYDLAINNNENHLHGGIKGFESVVWNVDEAKEDYIVFSRTSPDMEEGYPGNLKVSVRYDLTNDNELKIFYKAETDKPTFINLTHHSFFNLKGEGNGNVTDHIMMINADGFTPVNSGLIPTGEVVKVEGTPFDFTQPKPIGKDIEEEHEQLKFANGYDHNFVLNEEPKNSEGLVLAAKVVEPESGRTMEVYTDEPGVQFYGGNFLTGADIGKSGKPYVFRGSFCLETQHFPDSPNQPNFPSTRLDPGRTYTSTCVYKFGVE</sequence>
<keyword evidence="10" id="KW-1185">Reference proteome</keyword>
<dbReference type="CDD" id="cd09019">
    <property type="entry name" value="galactose_mutarotase_like"/>
    <property type="match status" value="1"/>
</dbReference>
<proteinExistence type="inferred from homology"/>
<comment type="catalytic activity">
    <reaction evidence="8">
        <text>alpha-D-glucose = beta-D-glucose</text>
        <dbReference type="Rhea" id="RHEA:10264"/>
        <dbReference type="ChEBI" id="CHEBI:15903"/>
        <dbReference type="ChEBI" id="CHEBI:17925"/>
        <dbReference type="EC" id="5.1.3.3"/>
    </reaction>
</comment>
<dbReference type="PANTHER" id="PTHR10091">
    <property type="entry name" value="ALDOSE-1-EPIMERASE"/>
    <property type="match status" value="1"/>
</dbReference>
<comment type="pathway">
    <text evidence="2 8">Carbohydrate metabolism; hexose metabolism.</text>
</comment>
<dbReference type="Gene3D" id="2.70.98.10">
    <property type="match status" value="1"/>
</dbReference>
<keyword evidence="6 8" id="KW-0413">Isomerase</keyword>
<organism evidence="9 10">
    <name type="scientific">Euzebyella saccharophila</name>
    <dbReference type="NCBI Taxonomy" id="679664"/>
    <lineage>
        <taxon>Bacteria</taxon>
        <taxon>Pseudomonadati</taxon>
        <taxon>Bacteroidota</taxon>
        <taxon>Flavobacteriia</taxon>
        <taxon>Flavobacteriales</taxon>
        <taxon>Flavobacteriaceae</taxon>
        <taxon>Euzebyella</taxon>
    </lineage>
</organism>
<evidence type="ECO:0000256" key="6">
    <source>
        <dbReference type="ARBA" id="ARBA00023235"/>
    </source>
</evidence>
<keyword evidence="7 8" id="KW-0119">Carbohydrate metabolism</keyword>
<dbReference type="GO" id="GO:0016853">
    <property type="term" value="F:isomerase activity"/>
    <property type="evidence" value="ECO:0007669"/>
    <property type="project" value="UniProtKB-KW"/>
</dbReference>
<dbReference type="Proteomes" id="UP001595814">
    <property type="component" value="Unassembled WGS sequence"/>
</dbReference>
<evidence type="ECO:0000256" key="1">
    <source>
        <dbReference type="ARBA" id="ARBA00001913"/>
    </source>
</evidence>
<comment type="cofactor">
    <cofactor evidence="1">
        <name>Ca(2+)</name>
        <dbReference type="ChEBI" id="CHEBI:29108"/>
    </cofactor>
</comment>
<evidence type="ECO:0000256" key="4">
    <source>
        <dbReference type="ARBA" id="ARBA00011245"/>
    </source>
</evidence>
<dbReference type="InterPro" id="IPR047215">
    <property type="entry name" value="Galactose_mutarotase-like"/>
</dbReference>
<protein>
    <recommendedName>
        <fullName evidence="8">Aldose 1-epimerase</fullName>
        <ecNumber evidence="8">5.1.3.3</ecNumber>
    </recommendedName>
</protein>
<dbReference type="InterPro" id="IPR014718">
    <property type="entry name" value="GH-type_carb-bd"/>
</dbReference>
<reference evidence="10" key="1">
    <citation type="journal article" date="2019" name="Int. J. Syst. Evol. Microbiol.">
        <title>The Global Catalogue of Microorganisms (GCM) 10K type strain sequencing project: providing services to taxonomists for standard genome sequencing and annotation.</title>
        <authorList>
            <consortium name="The Broad Institute Genomics Platform"/>
            <consortium name="The Broad Institute Genome Sequencing Center for Infectious Disease"/>
            <person name="Wu L."/>
            <person name="Ma J."/>
        </authorList>
    </citation>
    <scope>NUCLEOTIDE SEQUENCE [LARGE SCALE GENOMIC DNA]</scope>
    <source>
        <strain evidence="10">CECT 7477</strain>
    </source>
</reference>
<dbReference type="RefSeq" id="WP_192463014.1">
    <property type="nucleotide sequence ID" value="NZ_JACYFJ010000005.1"/>
</dbReference>
<dbReference type="PIRSF" id="PIRSF005096">
    <property type="entry name" value="GALM"/>
    <property type="match status" value="1"/>
</dbReference>
<comment type="similarity">
    <text evidence="3 8">Belongs to the aldose epimerase family.</text>
</comment>
<dbReference type="InterPro" id="IPR008183">
    <property type="entry name" value="Aldose_1/G6P_1-epimerase"/>
</dbReference>
<dbReference type="PANTHER" id="PTHR10091:SF0">
    <property type="entry name" value="GALACTOSE MUTAROTASE"/>
    <property type="match status" value="1"/>
</dbReference>
<comment type="subunit">
    <text evidence="4">Monomer.</text>
</comment>
<evidence type="ECO:0000256" key="8">
    <source>
        <dbReference type="PIRNR" id="PIRNR005096"/>
    </source>
</evidence>